<dbReference type="Proteomes" id="UP000198862">
    <property type="component" value="Unassembled WGS sequence"/>
</dbReference>
<dbReference type="RefSeq" id="WP_091982879.1">
    <property type="nucleotide sequence ID" value="NZ_FOLO01000010.1"/>
</dbReference>
<evidence type="ECO:0000256" key="2">
    <source>
        <dbReference type="ARBA" id="ARBA00023054"/>
    </source>
</evidence>
<dbReference type="Gene3D" id="2.40.50.100">
    <property type="match status" value="1"/>
</dbReference>
<evidence type="ECO:0000313" key="6">
    <source>
        <dbReference type="EMBL" id="SFC48508.1"/>
    </source>
</evidence>
<dbReference type="GO" id="GO:0030313">
    <property type="term" value="C:cell envelope"/>
    <property type="evidence" value="ECO:0007669"/>
    <property type="project" value="UniProtKB-SubCell"/>
</dbReference>
<protein>
    <submittedName>
        <fullName evidence="6">Multidrug efflux pump subunit AcrA (Membrane-fusion protein)</fullName>
    </submittedName>
</protein>
<keyword evidence="4" id="KW-0812">Transmembrane</keyword>
<evidence type="ECO:0000259" key="5">
    <source>
        <dbReference type="Pfam" id="PF25967"/>
    </source>
</evidence>
<dbReference type="InterPro" id="IPR050465">
    <property type="entry name" value="UPF0194_transport"/>
</dbReference>
<name>A0A1I1JPN9_9GAMM</name>
<feature type="coiled-coil region" evidence="3">
    <location>
        <begin position="99"/>
        <end position="144"/>
    </location>
</feature>
<evidence type="ECO:0000256" key="1">
    <source>
        <dbReference type="ARBA" id="ARBA00004196"/>
    </source>
</evidence>
<dbReference type="Gene3D" id="1.10.287.470">
    <property type="entry name" value="Helix hairpin bin"/>
    <property type="match status" value="1"/>
</dbReference>
<dbReference type="STRING" id="1123010.SAMN02745724_01774"/>
<dbReference type="Gene3D" id="2.40.420.20">
    <property type="match status" value="1"/>
</dbReference>
<reference evidence="6 7" key="1">
    <citation type="submission" date="2016-10" db="EMBL/GenBank/DDBJ databases">
        <authorList>
            <person name="de Groot N.N."/>
        </authorList>
    </citation>
    <scope>NUCLEOTIDE SEQUENCE [LARGE SCALE GENOMIC DNA]</scope>
    <source>
        <strain evidence="6 7">DSM 6059</strain>
    </source>
</reference>
<organism evidence="6 7">
    <name type="scientific">Pseudoalteromonas denitrificans DSM 6059</name>
    <dbReference type="NCBI Taxonomy" id="1123010"/>
    <lineage>
        <taxon>Bacteria</taxon>
        <taxon>Pseudomonadati</taxon>
        <taxon>Pseudomonadota</taxon>
        <taxon>Gammaproteobacteria</taxon>
        <taxon>Alteromonadales</taxon>
        <taxon>Pseudoalteromonadaceae</taxon>
        <taxon>Pseudoalteromonas</taxon>
    </lineage>
</organism>
<feature type="transmembrane region" description="Helical" evidence="4">
    <location>
        <begin position="12"/>
        <end position="29"/>
    </location>
</feature>
<keyword evidence="4" id="KW-1133">Transmembrane helix</keyword>
<comment type="subcellular location">
    <subcellularLocation>
        <location evidence="1">Cell envelope</location>
    </subcellularLocation>
</comment>
<keyword evidence="4" id="KW-0472">Membrane</keyword>
<sequence>MRNNTSRFVYRALFAASILMLITGWYLGYSNAIKYIAKDSVTIVKVETGDFSMKIEGYGTLQSLNKRLLTATSNAVVDEIKLKAGAAVNANTVIMTLKNSKLEGDLRQALAKLQNSKTQKRQAVLQQQREMLNNESSLSELESEAEISMLQVEAERTLAKSGIVSGISAKRNELRAKQLIKRVKLEKNKLVKLTAVHKEALSIQDDLIAQSQEEFDVAKYTFEQLSVKAGMKGIIQRASLNLGQSVATGTELALIGSLSPLVAEIKVPQLQAHMVIAGMSAEINTVNGQIKGRVIRVDPVVIEGAVQVDIQLVNSINEGVKPMQLVDAIIIADVKKGVHYIKTPTGVNENSSAFLFKLIDDNQASRVKVQFGKISGQLIQVLYGLQTGDQVITSKLEIEEDTKHIMLGS</sequence>
<dbReference type="PANTHER" id="PTHR32347">
    <property type="entry name" value="EFFLUX SYSTEM COMPONENT YKNX-RELATED"/>
    <property type="match status" value="1"/>
</dbReference>
<feature type="domain" description="Multidrug resistance protein MdtA-like C-terminal permuted SH3" evidence="5">
    <location>
        <begin position="350"/>
        <end position="396"/>
    </location>
</feature>
<dbReference type="AlphaFoldDB" id="A0A1I1JPN9"/>
<dbReference type="EMBL" id="FOLO01000010">
    <property type="protein sequence ID" value="SFC48508.1"/>
    <property type="molecule type" value="Genomic_DNA"/>
</dbReference>
<dbReference type="InterPro" id="IPR058627">
    <property type="entry name" value="MdtA-like_C"/>
</dbReference>
<dbReference type="Gene3D" id="2.40.30.170">
    <property type="match status" value="1"/>
</dbReference>
<gene>
    <name evidence="6" type="ORF">SAMN02745724_01774</name>
</gene>
<evidence type="ECO:0000256" key="3">
    <source>
        <dbReference type="SAM" id="Coils"/>
    </source>
</evidence>
<proteinExistence type="predicted"/>
<dbReference type="OrthoDB" id="6397038at2"/>
<dbReference type="Pfam" id="PF25967">
    <property type="entry name" value="RND-MFP_C"/>
    <property type="match status" value="1"/>
</dbReference>
<evidence type="ECO:0000313" key="7">
    <source>
        <dbReference type="Proteomes" id="UP000198862"/>
    </source>
</evidence>
<dbReference type="SUPFAM" id="SSF111369">
    <property type="entry name" value="HlyD-like secretion proteins"/>
    <property type="match status" value="1"/>
</dbReference>
<keyword evidence="2 3" id="KW-0175">Coiled coil</keyword>
<keyword evidence="7" id="KW-1185">Reference proteome</keyword>
<accession>A0A1I1JPN9</accession>
<evidence type="ECO:0000256" key="4">
    <source>
        <dbReference type="SAM" id="Phobius"/>
    </source>
</evidence>